<feature type="region of interest" description="Disordered" evidence="1">
    <location>
        <begin position="191"/>
        <end position="212"/>
    </location>
</feature>
<sequence length="348" mass="35524">MIKAHAQRLQFIAAGLASLLAGCGLPGPTHKGGALVALENRPDCGVYGVWERYTWSGECEGGLTSGSGTLLGYGGSTLMLRYEGEMKAGLRDGMGEMWMNAEKFNGGPVTRAGRFSRGNIVTGSETNNYSVRTYADGKNASTVYTAQESESSSGVGSALALVGAAMQGVAAGGGKNAAQLAALGSAMQGTAQPADMRASSGPSNTSPASNFGLDPTVPAVNQCVSLKRTKYSVSFTNTCNYPVAVRYCFTTLSGASQVDASSGTLKDSLCGVKTAYPSGTPSIMPGGTDTQSAPNNAAPIHFMACPSSDIRAQNHIEWDGSSLRGTCGGVIGKESASNGPARKAGAVR</sequence>
<dbReference type="RefSeq" id="WP_047905906.1">
    <property type="nucleotide sequence ID" value="NZ_CP011807.3"/>
</dbReference>
<dbReference type="STRING" id="656179.AB870_07590"/>
<accession>A0A0H3WQ55</accession>
<name>A0A0H3WQ55_9BURK</name>
<reference evidence="2" key="1">
    <citation type="submission" date="2016-06" db="EMBL/GenBank/DDBJ databases">
        <title>Complete Genome Sequence of Pandoraea faecigallinarum DSM-23572.</title>
        <authorList>
            <person name="Yong D."/>
            <person name="Ee R."/>
            <person name="Lim Y.-L."/>
            <person name="Yin W.-F."/>
            <person name="Chan K.-G."/>
        </authorList>
    </citation>
    <scope>NUCLEOTIDE SEQUENCE</scope>
    <source>
        <strain evidence="2">DSM 23572</strain>
    </source>
</reference>
<evidence type="ECO:0000313" key="3">
    <source>
        <dbReference type="Proteomes" id="UP000035651"/>
    </source>
</evidence>
<dbReference type="AlphaFoldDB" id="A0A0H3WQ55"/>
<feature type="compositionally biased region" description="Polar residues" evidence="1">
    <location>
        <begin position="200"/>
        <end position="209"/>
    </location>
</feature>
<keyword evidence="3" id="KW-1185">Reference proteome</keyword>
<protein>
    <recommendedName>
        <fullName evidence="4">MORN repeat-containing protein</fullName>
    </recommendedName>
</protein>
<dbReference type="EMBL" id="CP011807">
    <property type="protein sequence ID" value="AKM29992.1"/>
    <property type="molecule type" value="Genomic_DNA"/>
</dbReference>
<proteinExistence type="predicted"/>
<dbReference type="KEGG" id="pfg:AB870_07590"/>
<dbReference type="Proteomes" id="UP000035651">
    <property type="component" value="Chromosome"/>
</dbReference>
<evidence type="ECO:0008006" key="4">
    <source>
        <dbReference type="Google" id="ProtNLM"/>
    </source>
</evidence>
<gene>
    <name evidence="2" type="ORF">AB870_07590</name>
</gene>
<evidence type="ECO:0000313" key="2">
    <source>
        <dbReference type="EMBL" id="AKM29992.1"/>
    </source>
</evidence>
<dbReference type="PATRIC" id="fig|656179.3.peg.1625"/>
<dbReference type="OrthoDB" id="8941356at2"/>
<organism evidence="2 3">
    <name type="scientific">Pandoraea faecigallinarum</name>
    <dbReference type="NCBI Taxonomy" id="656179"/>
    <lineage>
        <taxon>Bacteria</taxon>
        <taxon>Pseudomonadati</taxon>
        <taxon>Pseudomonadota</taxon>
        <taxon>Betaproteobacteria</taxon>
        <taxon>Burkholderiales</taxon>
        <taxon>Burkholderiaceae</taxon>
        <taxon>Pandoraea</taxon>
    </lineage>
</organism>
<dbReference type="PROSITE" id="PS51257">
    <property type="entry name" value="PROKAR_LIPOPROTEIN"/>
    <property type="match status" value="1"/>
</dbReference>
<evidence type="ECO:0000256" key="1">
    <source>
        <dbReference type="SAM" id="MobiDB-lite"/>
    </source>
</evidence>